<dbReference type="PANTHER" id="PTHR21706">
    <property type="entry name" value="TRANSMEMBRANE PROTEIN 65"/>
    <property type="match status" value="1"/>
</dbReference>
<comment type="subcellular location">
    <subcellularLocation>
        <location evidence="1">Membrane</location>
        <topology evidence="1">Multi-pass membrane protein</topology>
    </subcellularLocation>
</comment>
<feature type="region of interest" description="Disordered" evidence="5">
    <location>
        <begin position="49"/>
        <end position="70"/>
    </location>
</feature>
<accession>A0A7S2AN48</accession>
<sequence>MAFVGRMRYVFNKRVTRIPKGISPVKQNMSRRCNSTAVRRKMPCLSNKMGVGKRASTQRRQSSQPTQMPSRGQLMKLGFVASVPFIGFGFADNLIMILAGDAIDEHLGAVVGLSTLAAAGIGNLLSDIVGIGTGDVIERWCHNLGLREPPLTTAQHMLEVTRRVKTMASVIGISIGCIIGMFPLLFMRDRKALFFEEKELELFQTVFQPYGVSAQSFFDLLHVAKWRKVQAGALLVESGTVMTRVIVLASGECVAKTTDGEPIFKYFGRNTVRDGLCDDSGSSPITMRGSIIGGTALVDVSVVDKPYPNMVFAETEVELLEWDISKLKEEMERNKSIEAAMFSTLYFDLVDNLKRANEESTTPPEEEEEKALSVAYTGFRILVNAVVSDGRIHLREREMVSEYMMINGLNRKDLLDLLDEAGWTEKEWKDGIKFDSSALDDKIKKIPGMLRKSGISSRVTATPETIDTADQNQSGKPK</sequence>
<feature type="transmembrane region" description="Helical" evidence="6">
    <location>
        <begin position="167"/>
        <end position="186"/>
    </location>
</feature>
<dbReference type="Pfam" id="PF10507">
    <property type="entry name" value="TMEM65"/>
    <property type="match status" value="1"/>
</dbReference>
<dbReference type="EMBL" id="HBGS01003300">
    <property type="protein sequence ID" value="CAD9372881.1"/>
    <property type="molecule type" value="Transcribed_RNA"/>
</dbReference>
<dbReference type="PANTHER" id="PTHR21706:SF15">
    <property type="entry name" value="TRANSMEMBRANE PROTEIN 65"/>
    <property type="match status" value="1"/>
</dbReference>
<dbReference type="SUPFAM" id="SSF51206">
    <property type="entry name" value="cAMP-binding domain-like"/>
    <property type="match status" value="1"/>
</dbReference>
<evidence type="ECO:0000256" key="1">
    <source>
        <dbReference type="ARBA" id="ARBA00004141"/>
    </source>
</evidence>
<dbReference type="InterPro" id="IPR014710">
    <property type="entry name" value="RmlC-like_jellyroll"/>
</dbReference>
<evidence type="ECO:0008006" key="8">
    <source>
        <dbReference type="Google" id="ProtNLM"/>
    </source>
</evidence>
<protein>
    <recommendedName>
        <fullName evidence="8">Cyclic nucleotide-binding domain-containing protein</fullName>
    </recommendedName>
</protein>
<keyword evidence="4 6" id="KW-0472">Membrane</keyword>
<dbReference type="GO" id="GO:0005739">
    <property type="term" value="C:mitochondrion"/>
    <property type="evidence" value="ECO:0007669"/>
    <property type="project" value="TreeGrafter"/>
</dbReference>
<proteinExistence type="predicted"/>
<dbReference type="InterPro" id="IPR018490">
    <property type="entry name" value="cNMP-bd_dom_sf"/>
</dbReference>
<feature type="compositionally biased region" description="Low complexity" evidence="5">
    <location>
        <begin position="54"/>
        <end position="70"/>
    </location>
</feature>
<organism evidence="7">
    <name type="scientific">Octactis speculum</name>
    <dbReference type="NCBI Taxonomy" id="3111310"/>
    <lineage>
        <taxon>Eukaryota</taxon>
        <taxon>Sar</taxon>
        <taxon>Stramenopiles</taxon>
        <taxon>Ochrophyta</taxon>
        <taxon>Dictyochophyceae</taxon>
        <taxon>Dictyochales</taxon>
        <taxon>Dictyochaceae</taxon>
        <taxon>Octactis</taxon>
    </lineage>
</organism>
<dbReference type="Gene3D" id="2.60.120.10">
    <property type="entry name" value="Jelly Rolls"/>
    <property type="match status" value="1"/>
</dbReference>
<evidence type="ECO:0000313" key="7">
    <source>
        <dbReference type="EMBL" id="CAD9372881.1"/>
    </source>
</evidence>
<evidence type="ECO:0000256" key="4">
    <source>
        <dbReference type="ARBA" id="ARBA00023136"/>
    </source>
</evidence>
<feature type="region of interest" description="Disordered" evidence="5">
    <location>
        <begin position="454"/>
        <end position="478"/>
    </location>
</feature>
<evidence type="ECO:0000256" key="6">
    <source>
        <dbReference type="SAM" id="Phobius"/>
    </source>
</evidence>
<evidence type="ECO:0000256" key="2">
    <source>
        <dbReference type="ARBA" id="ARBA00022692"/>
    </source>
</evidence>
<dbReference type="GO" id="GO:0016020">
    <property type="term" value="C:membrane"/>
    <property type="evidence" value="ECO:0007669"/>
    <property type="project" value="UniProtKB-SubCell"/>
</dbReference>
<gene>
    <name evidence="7" type="ORF">DSPE1174_LOCUS1690</name>
</gene>
<evidence type="ECO:0000256" key="5">
    <source>
        <dbReference type="SAM" id="MobiDB-lite"/>
    </source>
</evidence>
<dbReference type="InterPro" id="IPR019537">
    <property type="entry name" value="TMEM65"/>
</dbReference>
<feature type="transmembrane region" description="Helical" evidence="6">
    <location>
        <begin position="77"/>
        <end position="99"/>
    </location>
</feature>
<evidence type="ECO:0000256" key="3">
    <source>
        <dbReference type="ARBA" id="ARBA00022989"/>
    </source>
</evidence>
<keyword evidence="3 6" id="KW-1133">Transmembrane helix</keyword>
<keyword evidence="2 6" id="KW-0812">Transmembrane</keyword>
<dbReference type="AlphaFoldDB" id="A0A7S2AN48"/>
<reference evidence="7" key="1">
    <citation type="submission" date="2021-01" db="EMBL/GenBank/DDBJ databases">
        <authorList>
            <person name="Corre E."/>
            <person name="Pelletier E."/>
            <person name="Niang G."/>
            <person name="Scheremetjew M."/>
            <person name="Finn R."/>
            <person name="Kale V."/>
            <person name="Holt S."/>
            <person name="Cochrane G."/>
            <person name="Meng A."/>
            <person name="Brown T."/>
            <person name="Cohen L."/>
        </authorList>
    </citation>
    <scope>NUCLEOTIDE SEQUENCE</scope>
    <source>
        <strain evidence="7">CCMP1381</strain>
    </source>
</reference>
<name>A0A7S2AN48_9STRA</name>